<feature type="transmembrane region" description="Helical" evidence="2">
    <location>
        <begin position="430"/>
        <end position="448"/>
    </location>
</feature>
<feature type="transmembrane region" description="Helical" evidence="2">
    <location>
        <begin position="530"/>
        <end position="551"/>
    </location>
</feature>
<dbReference type="SUPFAM" id="SSF53474">
    <property type="entry name" value="alpha/beta-Hydrolases"/>
    <property type="match status" value="1"/>
</dbReference>
<dbReference type="Proteomes" id="UP000604046">
    <property type="component" value="Unassembled WGS sequence"/>
</dbReference>
<feature type="domain" description="Fungal lipase-type" evidence="3">
    <location>
        <begin position="767"/>
        <end position="803"/>
    </location>
</feature>
<keyword evidence="2" id="KW-1133">Transmembrane helix</keyword>
<evidence type="ECO:0000259" key="3">
    <source>
        <dbReference type="Pfam" id="PF01764"/>
    </source>
</evidence>
<evidence type="ECO:0000313" key="5">
    <source>
        <dbReference type="Proteomes" id="UP000604046"/>
    </source>
</evidence>
<evidence type="ECO:0000256" key="2">
    <source>
        <dbReference type="SAM" id="Phobius"/>
    </source>
</evidence>
<keyword evidence="5" id="KW-1185">Reference proteome</keyword>
<protein>
    <recommendedName>
        <fullName evidence="3">Fungal lipase-type domain-containing protein</fullName>
    </recommendedName>
</protein>
<gene>
    <name evidence="4" type="ORF">SNAT2548_LOCUS30466</name>
</gene>
<feature type="region of interest" description="Disordered" evidence="1">
    <location>
        <begin position="137"/>
        <end position="188"/>
    </location>
</feature>
<feature type="compositionally biased region" description="Basic and acidic residues" evidence="1">
    <location>
        <begin position="158"/>
        <end position="167"/>
    </location>
</feature>
<feature type="transmembrane region" description="Helical" evidence="2">
    <location>
        <begin position="280"/>
        <end position="302"/>
    </location>
</feature>
<comment type="caution">
    <text evidence="4">The sequence shown here is derived from an EMBL/GenBank/DDBJ whole genome shotgun (WGS) entry which is preliminary data.</text>
</comment>
<dbReference type="Gene3D" id="3.40.50.1820">
    <property type="entry name" value="alpha/beta hydrolase"/>
    <property type="match status" value="1"/>
</dbReference>
<feature type="transmembrane region" description="Helical" evidence="2">
    <location>
        <begin position="375"/>
        <end position="393"/>
    </location>
</feature>
<dbReference type="OrthoDB" id="431771at2759"/>
<sequence>MSQLWEGVKGNERATVWCRHIVAEHGEQATMERRAARCFSVGSLYIFAQALGLFWLFLVSLLASMCVRIVTAAVEMPASNTAAVYGKQPLRAVALGYVYYSIIRIFMLFARSMWTVAWETYHDFPTLRRMLLGAKGAPGEASKQSPKGSPRTTPVARGGKDSKEPSGKEAPNGASQRRQEVDQTGTMQRRQARRRIVLISPLLVLAIVNSTLLLGQSFCDGRTEGICSDSVPIFQPTAHLNRALRFVLFLALVQWFQAWTGLFSSWTQAVSSGKGALPRFVSFFLLLVLMPCSTLRLAAWLLQPAGSGVVRRTLGGLVPHHTADSALVTAWSWWSLLAVYVVMDPQLLGLSGFTLRSVSQDARWKHLTMLFKYTLFFWLAVHFLRGCVAHGFAVAQTDLITISFLYPLLLCFIWTATFVAVALSGAFSRMFWPVLGSLVMLPVVFLLARLLCNWVDRGSHPLLIALTWVHLCRAAFRMARYGGLWLKSDQLPSGEAAYPSIKFALNPDSHKVLKTTYFVERRLGRMAVRVLLLICASFLAILTSCVLLGGLQQRSGLFLEDLVWWQAAKDQKSVEIVNAGASVLTLGAKGVPVVEDGADALPTAVLASNATRRYAVCGHTWHGLQLVDYAFLALTAYISPSEKNAIPELLQHLFPQMDVSIRALQREELQRRWLEFQIRRCEPQNAYWPSWQDGSCRNLTVISVSGTDISRIADYAENLRMWTEPVSLGILATVFPTIRIWPRDSASLVIRTIHDILGGLGLADNQWHYSEILEHVRSLPRDQEVVITGHSLGGGIALVVGALTDRQAVAIQPPGMYHSLAKHEAQQRSFSGGQALHQRSVSLVFEGDWIQNFDGHGGLVQTMLCDQTQKSIAVGCHLLEGAICHLLRHCGDDAGRFSACRHDYQPGNTAWSIVQFVWEFLIASFQSSYFHSDFQPTLVAGLGVSLVVVLRHGAPPMLRSVGLVSG</sequence>
<dbReference type="GO" id="GO:0006629">
    <property type="term" value="P:lipid metabolic process"/>
    <property type="evidence" value="ECO:0007669"/>
    <property type="project" value="InterPro"/>
</dbReference>
<evidence type="ECO:0000256" key="1">
    <source>
        <dbReference type="SAM" id="MobiDB-lite"/>
    </source>
</evidence>
<name>A0A812TXN4_9DINO</name>
<feature type="transmembrane region" description="Helical" evidence="2">
    <location>
        <begin position="44"/>
        <end position="70"/>
    </location>
</feature>
<feature type="transmembrane region" description="Helical" evidence="2">
    <location>
        <begin position="399"/>
        <end position="423"/>
    </location>
</feature>
<feature type="transmembrane region" description="Helical" evidence="2">
    <location>
        <begin position="90"/>
        <end position="110"/>
    </location>
</feature>
<feature type="compositionally biased region" description="Polar residues" evidence="1">
    <location>
        <begin position="142"/>
        <end position="152"/>
    </location>
</feature>
<keyword evidence="2" id="KW-0812">Transmembrane</keyword>
<organism evidence="4 5">
    <name type="scientific">Symbiodinium natans</name>
    <dbReference type="NCBI Taxonomy" id="878477"/>
    <lineage>
        <taxon>Eukaryota</taxon>
        <taxon>Sar</taxon>
        <taxon>Alveolata</taxon>
        <taxon>Dinophyceae</taxon>
        <taxon>Suessiales</taxon>
        <taxon>Symbiodiniaceae</taxon>
        <taxon>Symbiodinium</taxon>
    </lineage>
</organism>
<dbReference type="AlphaFoldDB" id="A0A812TXN4"/>
<dbReference type="InterPro" id="IPR002921">
    <property type="entry name" value="Fungal_lipase-type"/>
</dbReference>
<feature type="transmembrane region" description="Helical" evidence="2">
    <location>
        <begin position="246"/>
        <end position="268"/>
    </location>
</feature>
<proteinExistence type="predicted"/>
<keyword evidence="2" id="KW-0472">Membrane</keyword>
<reference evidence="4" key="1">
    <citation type="submission" date="2021-02" db="EMBL/GenBank/DDBJ databases">
        <authorList>
            <person name="Dougan E. K."/>
            <person name="Rhodes N."/>
            <person name="Thang M."/>
            <person name="Chan C."/>
        </authorList>
    </citation>
    <scope>NUCLEOTIDE SEQUENCE</scope>
</reference>
<dbReference type="Pfam" id="PF01764">
    <property type="entry name" value="Lipase_3"/>
    <property type="match status" value="1"/>
</dbReference>
<feature type="transmembrane region" description="Helical" evidence="2">
    <location>
        <begin position="196"/>
        <end position="215"/>
    </location>
</feature>
<accession>A0A812TXN4</accession>
<dbReference type="InterPro" id="IPR029058">
    <property type="entry name" value="AB_hydrolase_fold"/>
</dbReference>
<dbReference type="EMBL" id="CAJNDS010002608">
    <property type="protein sequence ID" value="CAE7543329.1"/>
    <property type="molecule type" value="Genomic_DNA"/>
</dbReference>
<evidence type="ECO:0000313" key="4">
    <source>
        <dbReference type="EMBL" id="CAE7543329.1"/>
    </source>
</evidence>